<feature type="signal peptide" evidence="6">
    <location>
        <begin position="1"/>
        <end position="20"/>
    </location>
</feature>
<feature type="compositionally biased region" description="Basic and acidic residues" evidence="5">
    <location>
        <begin position="586"/>
        <end position="596"/>
    </location>
</feature>
<evidence type="ECO:0000313" key="8">
    <source>
        <dbReference type="EMBL" id="NUB44279.1"/>
    </source>
</evidence>
<dbReference type="InterPro" id="IPR036737">
    <property type="entry name" value="OmpA-like_sf"/>
</dbReference>
<comment type="subcellular location">
    <subcellularLocation>
        <location evidence="1">Cell outer membrane</location>
    </subcellularLocation>
</comment>
<dbReference type="InterPro" id="IPR006664">
    <property type="entry name" value="OMP_bac"/>
</dbReference>
<evidence type="ECO:0000259" key="7">
    <source>
        <dbReference type="PROSITE" id="PS51123"/>
    </source>
</evidence>
<dbReference type="Pfam" id="PF00691">
    <property type="entry name" value="OmpA"/>
    <property type="match status" value="1"/>
</dbReference>
<evidence type="ECO:0000256" key="3">
    <source>
        <dbReference type="ARBA" id="ARBA00023237"/>
    </source>
</evidence>
<dbReference type="Gene3D" id="3.30.1330.60">
    <property type="entry name" value="OmpA-like domain"/>
    <property type="match status" value="1"/>
</dbReference>
<feature type="chain" id="PRO_5036459842" evidence="6">
    <location>
        <begin position="21"/>
        <end position="821"/>
    </location>
</feature>
<evidence type="ECO:0000256" key="4">
    <source>
        <dbReference type="PROSITE-ProRule" id="PRU00473"/>
    </source>
</evidence>
<keyword evidence="6" id="KW-0732">Signal</keyword>
<dbReference type="PRINTS" id="PR01021">
    <property type="entry name" value="OMPADOMAIN"/>
</dbReference>
<dbReference type="GO" id="GO:0009279">
    <property type="term" value="C:cell outer membrane"/>
    <property type="evidence" value="ECO:0007669"/>
    <property type="project" value="UniProtKB-SubCell"/>
</dbReference>
<feature type="region of interest" description="Disordered" evidence="5">
    <location>
        <begin position="581"/>
        <end position="821"/>
    </location>
</feature>
<keyword evidence="9" id="KW-1185">Reference proteome</keyword>
<dbReference type="PROSITE" id="PS51123">
    <property type="entry name" value="OMPA_2"/>
    <property type="match status" value="1"/>
</dbReference>
<feature type="domain" description="OmpA-like" evidence="7">
    <location>
        <begin position="486"/>
        <end position="603"/>
    </location>
</feature>
<evidence type="ECO:0000256" key="5">
    <source>
        <dbReference type="SAM" id="MobiDB-lite"/>
    </source>
</evidence>
<accession>A0A8X8H124</accession>
<keyword evidence="3" id="KW-0998">Cell outer membrane</keyword>
<organism evidence="8 9">
    <name type="scientific">Fertoeibacter niger</name>
    <dbReference type="NCBI Taxonomy" id="2656921"/>
    <lineage>
        <taxon>Bacteria</taxon>
        <taxon>Pseudomonadati</taxon>
        <taxon>Pseudomonadota</taxon>
        <taxon>Alphaproteobacteria</taxon>
        <taxon>Rhodobacterales</taxon>
        <taxon>Paracoccaceae</taxon>
        <taxon>Fertoeibacter</taxon>
    </lineage>
</organism>
<dbReference type="SUPFAM" id="SSF103088">
    <property type="entry name" value="OmpA-like"/>
    <property type="match status" value="1"/>
</dbReference>
<dbReference type="Gene3D" id="3.40.1520.20">
    <property type="match status" value="2"/>
</dbReference>
<name>A0A8X8H124_9RHOB</name>
<dbReference type="PANTHER" id="PTHR30329:SF21">
    <property type="entry name" value="LIPOPROTEIN YIAD-RELATED"/>
    <property type="match status" value="1"/>
</dbReference>
<evidence type="ECO:0000256" key="1">
    <source>
        <dbReference type="ARBA" id="ARBA00004442"/>
    </source>
</evidence>
<gene>
    <name evidence="8" type="ORF">GEU84_007785</name>
</gene>
<feature type="compositionally biased region" description="Low complexity" evidence="5">
    <location>
        <begin position="678"/>
        <end position="796"/>
    </location>
</feature>
<feature type="compositionally biased region" description="Low complexity" evidence="5">
    <location>
        <begin position="618"/>
        <end position="630"/>
    </location>
</feature>
<comment type="caution">
    <text evidence="8">The sequence shown here is derived from an EMBL/GenBank/DDBJ whole genome shotgun (WGS) entry which is preliminary data.</text>
</comment>
<reference evidence="8" key="1">
    <citation type="submission" date="2020-05" db="EMBL/GenBank/DDBJ databases">
        <title>Fertoebacter nigrum gen. nov., sp. nov., a new member of the family Rhodobacteraceae.</title>
        <authorList>
            <person name="Szuroczki S."/>
            <person name="Abbaszade G."/>
            <person name="Buni D."/>
            <person name="Schumann P."/>
            <person name="Toth E."/>
        </authorList>
    </citation>
    <scope>NUCLEOTIDE SEQUENCE</scope>
    <source>
        <strain evidence="8">RG-N-1a</strain>
    </source>
</reference>
<dbReference type="RefSeq" id="WP_174539411.1">
    <property type="nucleotide sequence ID" value="NZ_WHUT02000004.1"/>
</dbReference>
<keyword evidence="2 4" id="KW-0472">Membrane</keyword>
<dbReference type="CDD" id="cd07185">
    <property type="entry name" value="OmpA_C-like"/>
    <property type="match status" value="1"/>
</dbReference>
<sequence length="821" mass="83071">MPMKRALLAPAAFLCAAALALGTAQWAAGAIEERSVAAVNSRLLADGITFADVSSDGLEVWLKGTAPNEAARFRAVNLAGSVVDAARIRDGLEVIPVRAIEAPRFSVEMLRNDDGISLIGLLPEAGGNAGLAEAAAALGQGLEVADMLETAAFPAPEGWDAALAYGLEALKLLPRSKISVAADRVAITAISDSESEKRRLEGELARKAPPGLTLAIDISAPRPVLTPFTLRFVRDEAGARFDACSADTDRARDRILAAGVAAGAEGRTPCTVGLGVPSPRWSEAAEAAIRAVAELGNASVTFSDADVSLLAGDDVPQEDFDRVIGELQTALPAVFSLAATLPPKAATVPQGPAEFTATLAEDGQVQLRGRLTDEMQRAAVDVYARAQFGAANVYIATRMDADLPEGWPVRVLAGLESLAQLTSGSLRVRADTVEITGVTGAQEARARIAQVLSDKLGQGQTFKVDVRYDEQLDPLAALPTPAECVADVNAALALQKISFAPGSVEIDASARETLDALAKVLGECPDVKFVVGGHTDSQGSEDGNRALSQARAEAVVLALQGRRVSVAGLTALGFGEARPVADNATEEGREANRRIEFTPVDLPVQAEAPARQSGGADGADATAEAEAVEPAAKEASGESAADAATEAPEADAPAADTPASDTPASETTGSETGQPYGAEAGAATEGDAPDADAAAPAAAAPDVAPALPDADQPVAGASDAAPESETADTSAEAPAAIAEGAPADEAPAEAATEATEAEATADTTATGAEGGTAPDATAEGAADAATADTAPEGTPGVAADDGPSFAPTENTVKPQRRPATD</sequence>
<evidence type="ECO:0000313" key="9">
    <source>
        <dbReference type="Proteomes" id="UP000484076"/>
    </source>
</evidence>
<protein>
    <submittedName>
        <fullName evidence="8">OmpA family protein</fullName>
    </submittedName>
</protein>
<feature type="compositionally biased region" description="Low complexity" evidence="5">
    <location>
        <begin position="637"/>
        <end position="665"/>
    </location>
</feature>
<dbReference type="EMBL" id="WHUT02000004">
    <property type="protein sequence ID" value="NUB44279.1"/>
    <property type="molecule type" value="Genomic_DNA"/>
</dbReference>
<dbReference type="Proteomes" id="UP000484076">
    <property type="component" value="Unassembled WGS sequence"/>
</dbReference>
<proteinExistence type="predicted"/>
<evidence type="ECO:0000256" key="6">
    <source>
        <dbReference type="SAM" id="SignalP"/>
    </source>
</evidence>
<dbReference type="InterPro" id="IPR006665">
    <property type="entry name" value="OmpA-like"/>
</dbReference>
<dbReference type="PANTHER" id="PTHR30329">
    <property type="entry name" value="STATOR ELEMENT OF FLAGELLAR MOTOR COMPLEX"/>
    <property type="match status" value="1"/>
</dbReference>
<dbReference type="InterPro" id="IPR050330">
    <property type="entry name" value="Bact_OuterMem_StrucFunc"/>
</dbReference>
<evidence type="ECO:0000256" key="2">
    <source>
        <dbReference type="ARBA" id="ARBA00023136"/>
    </source>
</evidence>
<dbReference type="AlphaFoldDB" id="A0A8X8H124"/>